<evidence type="ECO:0000256" key="1">
    <source>
        <dbReference type="SAM" id="MobiDB-lite"/>
    </source>
</evidence>
<evidence type="ECO:0000256" key="2">
    <source>
        <dbReference type="SAM" id="SignalP"/>
    </source>
</evidence>
<gene>
    <name evidence="3" type="primary">lipO_28</name>
    <name evidence="3" type="ORF">BEI61_02967</name>
</gene>
<keyword evidence="2" id="KW-0732">Signal</keyword>
<dbReference type="PANTHER" id="PTHR43649:SF12">
    <property type="entry name" value="DIACETYLCHITOBIOSE BINDING PROTEIN DASA"/>
    <property type="match status" value="1"/>
</dbReference>
<dbReference type="Gene3D" id="3.40.190.10">
    <property type="entry name" value="Periplasmic binding protein-like II"/>
    <property type="match status" value="2"/>
</dbReference>
<dbReference type="InterPro" id="IPR006059">
    <property type="entry name" value="SBP"/>
</dbReference>
<dbReference type="InterPro" id="IPR050490">
    <property type="entry name" value="Bact_solute-bd_prot1"/>
</dbReference>
<dbReference type="SUPFAM" id="SSF53850">
    <property type="entry name" value="Periplasmic binding protein-like II"/>
    <property type="match status" value="1"/>
</dbReference>
<evidence type="ECO:0000313" key="3">
    <source>
        <dbReference type="EMBL" id="ODM07077.1"/>
    </source>
</evidence>
<organism evidence="3 4">
    <name type="scientific">Eisenbergiella tayi</name>
    <dbReference type="NCBI Taxonomy" id="1432052"/>
    <lineage>
        <taxon>Bacteria</taxon>
        <taxon>Bacillati</taxon>
        <taxon>Bacillota</taxon>
        <taxon>Clostridia</taxon>
        <taxon>Lachnospirales</taxon>
        <taxon>Lachnospiraceae</taxon>
        <taxon>Eisenbergiella</taxon>
    </lineage>
</organism>
<dbReference type="PANTHER" id="PTHR43649">
    <property type="entry name" value="ARABINOSE-BINDING PROTEIN-RELATED"/>
    <property type="match status" value="1"/>
</dbReference>
<protein>
    <submittedName>
        <fullName evidence="3">Lipoprotein LipO</fullName>
    </submittedName>
</protein>
<name>A0A1E3AER6_9FIRM</name>
<dbReference type="Proteomes" id="UP000094067">
    <property type="component" value="Unassembled WGS sequence"/>
</dbReference>
<dbReference type="PROSITE" id="PS51257">
    <property type="entry name" value="PROKAR_LIPOPROTEIN"/>
    <property type="match status" value="1"/>
</dbReference>
<accession>A0A1E3AER6</accession>
<dbReference type="AlphaFoldDB" id="A0A1E3AER6"/>
<feature type="chain" id="PRO_5039494102" evidence="2">
    <location>
        <begin position="22"/>
        <end position="556"/>
    </location>
</feature>
<dbReference type="EMBL" id="MCGH01000002">
    <property type="protein sequence ID" value="ODM07077.1"/>
    <property type="molecule type" value="Genomic_DNA"/>
</dbReference>
<sequence>MKKKKVLSGLLALAMTASLFAGCGKAAGTSAEGGSSAEAGGNEAAAASEGVGEEQASSSGYQTTYGSKQFDNVTIQVELFDRENAPSGSTITDNKWTNYVQEEMKKVGINVEFVAVPRSDEIDKMTSMMAGGIAPDIVLTYTYSKAKDYYDQGGVWDLSEFVDGEGQAANLKKYLGDSVIDMGRTNGNELYGIVARRATTARSNFFVRKDWMDALGLSVPTTVDELYNLVEQMTKNNPDGRTDIIGTTAWDDGYFLAAFSKLASDPLQSLISCKLTRDYYDEGMKEFYRFRNKLYNNGLVHPEYYALPTDDYISYIVNGNMATFEDHVGANIDSRLGYALPTLRKNYPDADLVAIPPLKNIWDNKQYSTTYSEGGLIAFCPKTADEETVEACVTYLDWMCTKEGGFTLYHGFEGEHFEYDEDGVPVVIDPDYNTADKDWIRGDLFLTGNAGYFETVDDFNKATAKQYPGYEDHFIADQEYALVGDHIEDIDDSLYTSPSQAKLAADINLVRDEWLVKVITCPEAEFEADWDSFMAALKDAGVETINEERTAYFSNK</sequence>
<reference evidence="3 4" key="1">
    <citation type="submission" date="2016-07" db="EMBL/GenBank/DDBJ databases">
        <title>Characterization of isolates of Eisenbergiella tayi derived from blood cultures, using whole genome sequencing.</title>
        <authorList>
            <person name="Burdz T."/>
            <person name="Wiebe D."/>
            <person name="Huynh C."/>
            <person name="Bernard K."/>
        </authorList>
    </citation>
    <scope>NUCLEOTIDE SEQUENCE [LARGE SCALE GENOMIC DNA]</scope>
    <source>
        <strain evidence="3 4">NML 110608</strain>
    </source>
</reference>
<dbReference type="PATRIC" id="fig|1432052.4.peg.3306"/>
<feature type="signal peptide" evidence="2">
    <location>
        <begin position="1"/>
        <end position="21"/>
    </location>
</feature>
<comment type="caution">
    <text evidence="3">The sequence shown here is derived from an EMBL/GenBank/DDBJ whole genome shotgun (WGS) entry which is preliminary data.</text>
</comment>
<keyword evidence="3" id="KW-0449">Lipoprotein</keyword>
<dbReference type="Pfam" id="PF01547">
    <property type="entry name" value="SBP_bac_1"/>
    <property type="match status" value="1"/>
</dbReference>
<feature type="compositionally biased region" description="Low complexity" evidence="1">
    <location>
        <begin position="31"/>
        <end position="60"/>
    </location>
</feature>
<evidence type="ECO:0000313" key="4">
    <source>
        <dbReference type="Proteomes" id="UP000094067"/>
    </source>
</evidence>
<dbReference type="RefSeq" id="WP_069152817.1">
    <property type="nucleotide sequence ID" value="NZ_CAJLDD010000002.1"/>
</dbReference>
<proteinExistence type="predicted"/>
<feature type="region of interest" description="Disordered" evidence="1">
    <location>
        <begin position="31"/>
        <end position="63"/>
    </location>
</feature>